<keyword evidence="2" id="KW-1185">Reference proteome</keyword>
<gene>
    <name evidence="1" type="ORF">QO010_004690</name>
</gene>
<comment type="caution">
    <text evidence="1">The sequence shown here is derived from an EMBL/GenBank/DDBJ whole genome shotgun (WGS) entry which is preliminary data.</text>
</comment>
<evidence type="ECO:0000313" key="2">
    <source>
        <dbReference type="Proteomes" id="UP001228905"/>
    </source>
</evidence>
<dbReference type="PANTHER" id="PTHR48228">
    <property type="entry name" value="SUCCINYL-COA--D-CITRAMALATE COA-TRANSFERASE"/>
    <property type="match status" value="1"/>
</dbReference>
<dbReference type="Gene3D" id="3.40.50.10540">
    <property type="entry name" value="Crotonobetainyl-coa:carnitine coa-transferase, domain 1"/>
    <property type="match status" value="1"/>
</dbReference>
<organism evidence="1 2">
    <name type="scientific">Caulobacter ginsengisoli</name>
    <dbReference type="NCBI Taxonomy" id="400775"/>
    <lineage>
        <taxon>Bacteria</taxon>
        <taxon>Pseudomonadati</taxon>
        <taxon>Pseudomonadota</taxon>
        <taxon>Alphaproteobacteria</taxon>
        <taxon>Caulobacterales</taxon>
        <taxon>Caulobacteraceae</taxon>
        <taxon>Caulobacter</taxon>
    </lineage>
</organism>
<dbReference type="Pfam" id="PF02515">
    <property type="entry name" value="CoA_transf_3"/>
    <property type="match status" value="1"/>
</dbReference>
<evidence type="ECO:0000313" key="1">
    <source>
        <dbReference type="EMBL" id="MDQ0466893.1"/>
    </source>
</evidence>
<dbReference type="EMBL" id="JAUSVS010000016">
    <property type="protein sequence ID" value="MDQ0466893.1"/>
    <property type="molecule type" value="Genomic_DNA"/>
</dbReference>
<dbReference type="Proteomes" id="UP001228905">
    <property type="component" value="Unassembled WGS sequence"/>
</dbReference>
<dbReference type="InterPro" id="IPR003673">
    <property type="entry name" value="CoA-Trfase_fam_III"/>
</dbReference>
<dbReference type="InterPro" id="IPR050509">
    <property type="entry name" value="CoA-transferase_III"/>
</dbReference>
<evidence type="ECO:0008006" key="3">
    <source>
        <dbReference type="Google" id="ProtNLM"/>
    </source>
</evidence>
<name>A0ABU0IXZ9_9CAUL</name>
<accession>A0ABU0IXZ9</accession>
<proteinExistence type="predicted"/>
<dbReference type="RefSeq" id="WP_307353105.1">
    <property type="nucleotide sequence ID" value="NZ_JAUSVS010000016.1"/>
</dbReference>
<reference evidence="1 2" key="1">
    <citation type="submission" date="2023-07" db="EMBL/GenBank/DDBJ databases">
        <title>Genomic Encyclopedia of Type Strains, Phase IV (KMG-IV): sequencing the most valuable type-strain genomes for metagenomic binning, comparative biology and taxonomic classification.</title>
        <authorList>
            <person name="Goeker M."/>
        </authorList>
    </citation>
    <scope>NUCLEOTIDE SEQUENCE [LARGE SCALE GENOMIC DNA]</scope>
    <source>
        <strain evidence="1 2">DSM 18695</strain>
    </source>
</reference>
<sequence>MSRLARKATFAAADPAPIRWALSGLMALTGPADGPPRPLGFDLMAAVDTLIAEIETGAARLGRPMTVDPRLLTERAALTGLTRQGRTSCGGAARLVEARDGWLAVNLPRDSDRLSVPAWLGGGLDEDPWIAVARGARGRFLDDLVAEGRGLDLAVAAVGRGNRSREPVRLHRMAAGADRRRTSMAPLVIDLSALWAGPLCGQLLAAAGARVIKVESVSRPDPVRQAAPEFFDRLQAGKASVALDFRDPGDLVRLRAMLHRADVVITSARPRAFAQLGLEPEAIFAGNPGLVWVAITAQGWMGQAGNAVGFGDDVAAGAGLVAFDGAGRPLFAGDALADPLTGLAAAGGALRAMGQGGGFLVDASLGGAAGFAASFAATSDGLVFGGEDGWQVACDGRVAAVAEPRARPWRGAAAAFGADTAEVLERLR</sequence>
<dbReference type="SUPFAM" id="SSF89796">
    <property type="entry name" value="CoA-transferase family III (CaiB/BaiF)"/>
    <property type="match status" value="2"/>
</dbReference>
<dbReference type="InterPro" id="IPR023606">
    <property type="entry name" value="CoA-Trfase_III_dom_1_sf"/>
</dbReference>
<protein>
    <recommendedName>
        <fullName evidence="3">CoA transferase</fullName>
    </recommendedName>
</protein>
<dbReference type="PANTHER" id="PTHR48228:SF4">
    <property type="entry name" value="BLR3030 PROTEIN"/>
    <property type="match status" value="1"/>
</dbReference>